<dbReference type="RefSeq" id="WP_161836804.1">
    <property type="nucleotide sequence ID" value="NZ_CP048000.1"/>
</dbReference>
<reference evidence="3 4" key="1">
    <citation type="submission" date="2020-01" db="EMBL/GenBank/DDBJ databases">
        <title>Genome analysis of Anaerocolumna sp. CBA3638.</title>
        <authorList>
            <person name="Kim J."/>
            <person name="Roh S.W."/>
        </authorList>
    </citation>
    <scope>NUCLEOTIDE SEQUENCE [LARGE SCALE GENOMIC DNA]</scope>
    <source>
        <strain evidence="3 4">CBA3638</strain>
    </source>
</reference>
<keyword evidence="4" id="KW-1185">Reference proteome</keyword>
<proteinExistence type="predicted"/>
<dbReference type="Pfam" id="PF02368">
    <property type="entry name" value="Big_2"/>
    <property type="match status" value="2"/>
</dbReference>
<dbReference type="AlphaFoldDB" id="A0A6P1TKY9"/>
<dbReference type="Gene3D" id="2.60.40.1080">
    <property type="match status" value="2"/>
</dbReference>
<evidence type="ECO:0000256" key="1">
    <source>
        <dbReference type="SAM" id="MobiDB-lite"/>
    </source>
</evidence>
<dbReference type="EMBL" id="CP048000">
    <property type="protein sequence ID" value="QHQ59968.1"/>
    <property type="molecule type" value="Genomic_DNA"/>
</dbReference>
<dbReference type="Proteomes" id="UP000464314">
    <property type="component" value="Chromosome"/>
</dbReference>
<sequence length="578" mass="60501">MTRSKNADKFRITAGKLLAVVMVVALIITCYSPISAQAAAQPAISKTVSVLKGKKVELGIKNPIKNSTYKWKTGNKKVATVDSKGVVTGVKKGSTTIYCTVKAKKTSLYLTCKVTVIEPATKIVINNKVTKVNAGQVYDLNRTLTPASSNDPTTWKSSDTSVVKFGKWGKFTALKEGTVTVTATTKSGKSDKVTIKVIDKDGIVTTQKGLEALLGSGAGLITLKTEEAISFTIPQGSYGKQKLVVDAPNADVTNNGVFKEVEIKAIKASTWTERAAGNHITVSAPKIRIIIDSTGKASIFVNGINTDLDLVNNGIIDGLTVDSNAVINITGTSTAPIPVINNFAGASITTSIPLVIVSNAKFTLTVLPGAEATTVTAATAEAVPEIKGDVKITVIIGTGDAAKTEEVTGSKGSGGSGGGGGGGSHGDSSTIAIIRKTGDGTYTLPVAYTKLKKVEVTYYGITYTVDSSMLAELQGFLRNEGSTIEKWKNTTDTTKTYSGLVQGVSVTQKVNVSGVKGDTEKTVSFLEGPLNGKSYKVDIDENSGTVKVGNSYEISKSADNKTLHISNAPDNLSFTVIY</sequence>
<dbReference type="InterPro" id="IPR003343">
    <property type="entry name" value="Big_2"/>
</dbReference>
<feature type="domain" description="BIG2" evidence="2">
    <location>
        <begin position="38"/>
        <end position="111"/>
    </location>
</feature>
<dbReference type="SMART" id="SM00635">
    <property type="entry name" value="BID_2"/>
    <property type="match status" value="2"/>
</dbReference>
<evidence type="ECO:0000259" key="2">
    <source>
        <dbReference type="SMART" id="SM00635"/>
    </source>
</evidence>
<organism evidence="3 4">
    <name type="scientific">Anaerocolumna sedimenticola</name>
    <dbReference type="NCBI Taxonomy" id="2696063"/>
    <lineage>
        <taxon>Bacteria</taxon>
        <taxon>Bacillati</taxon>
        <taxon>Bacillota</taxon>
        <taxon>Clostridia</taxon>
        <taxon>Lachnospirales</taxon>
        <taxon>Lachnospiraceae</taxon>
        <taxon>Anaerocolumna</taxon>
    </lineage>
</organism>
<feature type="region of interest" description="Disordered" evidence="1">
    <location>
        <begin position="405"/>
        <end position="429"/>
    </location>
</feature>
<dbReference type="InterPro" id="IPR008964">
    <property type="entry name" value="Invasin/intimin_cell_adhesion"/>
</dbReference>
<name>A0A6P1TKY9_9FIRM</name>
<evidence type="ECO:0000313" key="3">
    <source>
        <dbReference type="EMBL" id="QHQ59968.1"/>
    </source>
</evidence>
<gene>
    <name evidence="3" type="ORF">Ana3638_03550</name>
</gene>
<protein>
    <recommendedName>
        <fullName evidence="2">BIG2 domain-containing protein</fullName>
    </recommendedName>
</protein>
<evidence type="ECO:0000313" key="4">
    <source>
        <dbReference type="Proteomes" id="UP000464314"/>
    </source>
</evidence>
<feature type="domain" description="BIG2" evidence="2">
    <location>
        <begin position="119"/>
        <end position="195"/>
    </location>
</feature>
<dbReference type="SUPFAM" id="SSF49373">
    <property type="entry name" value="Invasin/intimin cell-adhesion fragments"/>
    <property type="match status" value="2"/>
</dbReference>
<dbReference type="KEGG" id="anr:Ana3638_03550"/>
<feature type="compositionally biased region" description="Gly residues" evidence="1">
    <location>
        <begin position="411"/>
        <end position="425"/>
    </location>
</feature>
<accession>A0A6P1TKY9</accession>